<dbReference type="FunFam" id="2.60.40.420:FF:000003">
    <property type="entry name" value="Blue copper"/>
    <property type="match status" value="1"/>
</dbReference>
<organism evidence="5 6">
    <name type="scientific">Castilleja foliolosa</name>
    <dbReference type="NCBI Taxonomy" id="1961234"/>
    <lineage>
        <taxon>Eukaryota</taxon>
        <taxon>Viridiplantae</taxon>
        <taxon>Streptophyta</taxon>
        <taxon>Embryophyta</taxon>
        <taxon>Tracheophyta</taxon>
        <taxon>Spermatophyta</taxon>
        <taxon>Magnoliopsida</taxon>
        <taxon>eudicotyledons</taxon>
        <taxon>Gunneridae</taxon>
        <taxon>Pentapetalae</taxon>
        <taxon>asterids</taxon>
        <taxon>lamiids</taxon>
        <taxon>Lamiales</taxon>
        <taxon>Orobanchaceae</taxon>
        <taxon>Pedicularideae</taxon>
        <taxon>Castillejinae</taxon>
        <taxon>Castilleja</taxon>
    </lineage>
</organism>
<keyword evidence="1" id="KW-0479">Metal-binding</keyword>
<keyword evidence="6" id="KW-1185">Reference proteome</keyword>
<dbReference type="Pfam" id="PF02298">
    <property type="entry name" value="Cu_bind_like"/>
    <property type="match status" value="1"/>
</dbReference>
<dbReference type="AlphaFoldDB" id="A0ABD3E494"/>
<dbReference type="PROSITE" id="PS51485">
    <property type="entry name" value="PHYTOCYANIN"/>
    <property type="match status" value="1"/>
</dbReference>
<evidence type="ECO:0000259" key="4">
    <source>
        <dbReference type="PROSITE" id="PS51485"/>
    </source>
</evidence>
<dbReference type="PANTHER" id="PTHR33021:SF339">
    <property type="entry name" value="OS07G0570600 PROTEIN"/>
    <property type="match status" value="1"/>
</dbReference>
<dbReference type="Proteomes" id="UP001632038">
    <property type="component" value="Unassembled WGS sequence"/>
</dbReference>
<name>A0ABD3E494_9LAMI</name>
<feature type="chain" id="PRO_5044762971" description="Phytocyanin domain-containing protein" evidence="3">
    <location>
        <begin position="31"/>
        <end position="185"/>
    </location>
</feature>
<reference evidence="6" key="1">
    <citation type="journal article" date="2024" name="IScience">
        <title>Strigolactones Initiate the Formation of Haustorium-like Structures in Castilleja.</title>
        <authorList>
            <person name="Buerger M."/>
            <person name="Peterson D."/>
            <person name="Chory J."/>
        </authorList>
    </citation>
    <scope>NUCLEOTIDE SEQUENCE [LARGE SCALE GENOMIC DNA]</scope>
</reference>
<protein>
    <recommendedName>
        <fullName evidence="4">Phytocyanin domain-containing protein</fullName>
    </recommendedName>
</protein>
<dbReference type="InterPro" id="IPR039391">
    <property type="entry name" value="Phytocyanin-like"/>
</dbReference>
<gene>
    <name evidence="5" type="ORF">CASFOL_005349</name>
</gene>
<proteinExistence type="predicted"/>
<evidence type="ECO:0000256" key="1">
    <source>
        <dbReference type="ARBA" id="ARBA00022723"/>
    </source>
</evidence>
<feature type="signal peptide" evidence="3">
    <location>
        <begin position="1"/>
        <end position="30"/>
    </location>
</feature>
<dbReference type="PANTHER" id="PTHR33021">
    <property type="entry name" value="BLUE COPPER PROTEIN"/>
    <property type="match status" value="1"/>
</dbReference>
<keyword evidence="3" id="KW-0732">Signal</keyword>
<evidence type="ECO:0000256" key="3">
    <source>
        <dbReference type="SAM" id="SignalP"/>
    </source>
</evidence>
<evidence type="ECO:0000313" key="6">
    <source>
        <dbReference type="Proteomes" id="UP001632038"/>
    </source>
</evidence>
<comment type="caution">
    <text evidence="5">The sequence shown here is derived from an EMBL/GenBank/DDBJ whole genome shotgun (WGS) entry which is preliminary data.</text>
</comment>
<sequence length="185" mass="20187">MGLLLSLENRGFVCLCLIFALFLEVQQINGKVYKVGDSAGWTTIGNVNYTAWAYNNTFQLGDVIVFEYNPQFHNVMQVRHAEYRSCNVSSPIVTYSTGNDNISIQTGGHHFFVCGVPGHCQSGQRVDINVRAAAATPPATINPPGATITPSTVPAPSHNDARSDYMPLGWVVLQILMLAGVLFRI</sequence>
<evidence type="ECO:0000313" key="5">
    <source>
        <dbReference type="EMBL" id="KAL3648946.1"/>
    </source>
</evidence>
<dbReference type="EMBL" id="JAVIJP010000007">
    <property type="protein sequence ID" value="KAL3648946.1"/>
    <property type="molecule type" value="Genomic_DNA"/>
</dbReference>
<feature type="domain" description="Phytocyanin" evidence="4">
    <location>
        <begin position="31"/>
        <end position="132"/>
    </location>
</feature>
<accession>A0ABD3E494</accession>
<keyword evidence="2" id="KW-0325">Glycoprotein</keyword>
<dbReference type="SUPFAM" id="SSF49503">
    <property type="entry name" value="Cupredoxins"/>
    <property type="match status" value="1"/>
</dbReference>
<evidence type="ECO:0000256" key="2">
    <source>
        <dbReference type="ARBA" id="ARBA00023180"/>
    </source>
</evidence>
<dbReference type="InterPro" id="IPR008972">
    <property type="entry name" value="Cupredoxin"/>
</dbReference>
<dbReference type="Gene3D" id="2.60.40.420">
    <property type="entry name" value="Cupredoxins - blue copper proteins"/>
    <property type="match status" value="1"/>
</dbReference>
<dbReference type="GO" id="GO:0046872">
    <property type="term" value="F:metal ion binding"/>
    <property type="evidence" value="ECO:0007669"/>
    <property type="project" value="UniProtKB-KW"/>
</dbReference>
<dbReference type="InterPro" id="IPR003245">
    <property type="entry name" value="Phytocyanin_dom"/>
</dbReference>